<dbReference type="AlphaFoldDB" id="A0A075AY82"/>
<dbReference type="GO" id="GO:0045277">
    <property type="term" value="C:respiratory chain complex IV"/>
    <property type="evidence" value="ECO:0007669"/>
    <property type="project" value="InterPro"/>
</dbReference>
<dbReference type="Gene3D" id="1.10.442.10">
    <property type="entry name" value="Cytochrome c oxidase subunit IV"/>
    <property type="match status" value="1"/>
</dbReference>
<dbReference type="GO" id="GO:0005739">
    <property type="term" value="C:mitochondrion"/>
    <property type="evidence" value="ECO:0007669"/>
    <property type="project" value="UniProtKB-SubCell"/>
</dbReference>
<dbReference type="InterPro" id="IPR004203">
    <property type="entry name" value="Cyt_c_oxidase_su4_fam"/>
</dbReference>
<reference evidence="4 6" key="1">
    <citation type="journal article" date="2013" name="Curr. Biol.">
        <title>Shared signatures of parasitism and phylogenomics unite Cryptomycota and microsporidia.</title>
        <authorList>
            <person name="James T.Y."/>
            <person name="Pelin A."/>
            <person name="Bonen L."/>
            <person name="Ahrendt S."/>
            <person name="Sain D."/>
            <person name="Corradi N."/>
            <person name="Stajich J.E."/>
        </authorList>
    </citation>
    <scope>NUCLEOTIDE SEQUENCE [LARGE SCALE GENOMIC DNA]</scope>
    <source>
        <strain evidence="4">CSF55</strain>
        <strain evidence="4">CSF55</strain>
    </source>
</reference>
<keyword evidence="3" id="KW-0812">Transmembrane</keyword>
<comment type="subcellular location">
    <subcellularLocation>
        <location evidence="1">Mitochondrion</location>
    </subcellularLocation>
</comment>
<keyword evidence="6" id="KW-1185">Reference proteome</keyword>
<keyword evidence="3" id="KW-1133">Transmembrane helix</keyword>
<keyword evidence="2" id="KW-0496">Mitochondrion</keyword>
<evidence type="ECO:0000313" key="6">
    <source>
        <dbReference type="Proteomes" id="UP000030755"/>
    </source>
</evidence>
<dbReference type="GO" id="GO:0006123">
    <property type="term" value="P:mitochondrial electron transport, cytochrome c to oxygen"/>
    <property type="evidence" value="ECO:0007669"/>
    <property type="project" value="InterPro"/>
</dbReference>
<dbReference type="Proteomes" id="UP000030755">
    <property type="component" value="Unassembled WGS sequence"/>
</dbReference>
<dbReference type="HOGENOM" id="CLU_2062798_0_0_1"/>
<dbReference type="EMBL" id="ML005030">
    <property type="protein sequence ID" value="RKP20705.1"/>
    <property type="molecule type" value="Genomic_DNA"/>
</dbReference>
<evidence type="ECO:0000256" key="3">
    <source>
        <dbReference type="SAM" id="Phobius"/>
    </source>
</evidence>
<evidence type="ECO:0000313" key="4">
    <source>
        <dbReference type="EMBL" id="EPZ33519.1"/>
    </source>
</evidence>
<feature type="transmembrane region" description="Helical" evidence="3">
    <location>
        <begin position="50"/>
        <end position="70"/>
    </location>
</feature>
<protein>
    <submittedName>
        <fullName evidence="4">Uncharacterized protein</fullName>
    </submittedName>
</protein>
<reference evidence="7" key="2">
    <citation type="journal article" date="2018" name="Nat. Microbiol.">
        <title>Leveraging single-cell genomics to expand the fungal tree of life.</title>
        <authorList>
            <person name="Ahrendt S.R."/>
            <person name="Quandt C.A."/>
            <person name="Ciobanu D."/>
            <person name="Clum A."/>
            <person name="Salamov A."/>
            <person name="Andreopoulos B."/>
            <person name="Cheng J.F."/>
            <person name="Woyke T."/>
            <person name="Pelin A."/>
            <person name="Henrissat B."/>
            <person name="Reynolds N.K."/>
            <person name="Benny G.L."/>
            <person name="Smith M.E."/>
            <person name="James T.Y."/>
            <person name="Grigoriev I.V."/>
        </authorList>
    </citation>
    <scope>NUCLEOTIDE SEQUENCE [LARGE SCALE GENOMIC DNA]</scope>
    <source>
        <strain evidence="7">CSF55</strain>
    </source>
</reference>
<accession>A0A075AY82</accession>
<evidence type="ECO:0000313" key="5">
    <source>
        <dbReference type="EMBL" id="RKP20705.1"/>
    </source>
</evidence>
<organism evidence="4 6">
    <name type="scientific">Rozella allomycis (strain CSF55)</name>
    <dbReference type="NCBI Taxonomy" id="988480"/>
    <lineage>
        <taxon>Eukaryota</taxon>
        <taxon>Fungi</taxon>
        <taxon>Fungi incertae sedis</taxon>
        <taxon>Cryptomycota</taxon>
        <taxon>Cryptomycota incertae sedis</taxon>
        <taxon>Rozella</taxon>
    </lineage>
</organism>
<reference evidence="5" key="3">
    <citation type="submission" date="2018-08" db="EMBL/GenBank/DDBJ databases">
        <title>Leveraging single-cell genomics to expand the Fungal Tree of Life.</title>
        <authorList>
            <consortium name="DOE Joint Genome Institute"/>
            <person name="Ahrendt S.R."/>
            <person name="Quandt C.A."/>
            <person name="Ciobanu D."/>
            <person name="Clum A."/>
            <person name="Salamov A."/>
            <person name="Andreopoulos B."/>
            <person name="Cheng J.-F."/>
            <person name="Woyke T."/>
            <person name="Pelin A."/>
            <person name="Henrissat B."/>
            <person name="Reynolds N."/>
            <person name="Benny G.L."/>
            <person name="Smith M.E."/>
            <person name="James T.Y."/>
            <person name="Grigoriev I.V."/>
        </authorList>
    </citation>
    <scope>NUCLEOTIDE SEQUENCE</scope>
    <source>
        <strain evidence="5">CSF55</strain>
    </source>
</reference>
<evidence type="ECO:0000313" key="7">
    <source>
        <dbReference type="Proteomes" id="UP000281549"/>
    </source>
</evidence>
<dbReference type="Pfam" id="PF02936">
    <property type="entry name" value="COX4"/>
    <property type="match status" value="1"/>
</dbReference>
<name>A0A075AY82_ROZAC</name>
<sequence length="119" mass="14234">MTEQERHDLMQEWKEKMRTDDWRNFTIEEKQEVYLLAFPLPPPARTVNKFTLLLGCVGGIAFSYILMNTIQSFGNGRHRLDTPEYRKLRHEWRDKNGINPIFGQEDHFIPPRFDPNLDE</sequence>
<keyword evidence="3" id="KW-0472">Membrane</keyword>
<dbReference type="InterPro" id="IPR036639">
    <property type="entry name" value="Cyt_c_oxidase_su4_sf"/>
</dbReference>
<evidence type="ECO:0000256" key="2">
    <source>
        <dbReference type="ARBA" id="ARBA00023128"/>
    </source>
</evidence>
<proteinExistence type="predicted"/>
<dbReference type="Proteomes" id="UP000281549">
    <property type="component" value="Unassembled WGS sequence"/>
</dbReference>
<evidence type="ECO:0000256" key="1">
    <source>
        <dbReference type="ARBA" id="ARBA00004173"/>
    </source>
</evidence>
<dbReference type="EMBL" id="KE561054">
    <property type="protein sequence ID" value="EPZ33519.1"/>
    <property type="molecule type" value="Genomic_DNA"/>
</dbReference>
<dbReference type="SUPFAM" id="SSF81406">
    <property type="entry name" value="Mitochondrial cytochrome c oxidase subunit IV"/>
    <property type="match status" value="1"/>
</dbReference>
<gene>
    <name evidence="4" type="ORF">O9G_001270</name>
    <name evidence="5" type="ORF">ROZALSC1DRAFT_27838</name>
</gene>